<organism evidence="2 3">
    <name type="scientific">Crucibulum laeve</name>
    <dbReference type="NCBI Taxonomy" id="68775"/>
    <lineage>
        <taxon>Eukaryota</taxon>
        <taxon>Fungi</taxon>
        <taxon>Dikarya</taxon>
        <taxon>Basidiomycota</taxon>
        <taxon>Agaricomycotina</taxon>
        <taxon>Agaricomycetes</taxon>
        <taxon>Agaricomycetidae</taxon>
        <taxon>Agaricales</taxon>
        <taxon>Agaricineae</taxon>
        <taxon>Nidulariaceae</taxon>
        <taxon>Crucibulum</taxon>
    </lineage>
</organism>
<dbReference type="EMBL" id="ML213592">
    <property type="protein sequence ID" value="TFK42575.1"/>
    <property type="molecule type" value="Genomic_DNA"/>
</dbReference>
<evidence type="ECO:0000313" key="3">
    <source>
        <dbReference type="Proteomes" id="UP000308652"/>
    </source>
</evidence>
<sequence length="73" mass="8625">MDLSFGFFFASFLYLFQCFPVFYLPAIRWTDLTILLQSSLYFSYSLLAMPPHLFTIYTRYDDTTGWTAHALTE</sequence>
<feature type="transmembrane region" description="Helical" evidence="1">
    <location>
        <begin position="39"/>
        <end position="57"/>
    </location>
</feature>
<proteinExistence type="predicted"/>
<keyword evidence="1" id="KW-0472">Membrane</keyword>
<evidence type="ECO:0000256" key="1">
    <source>
        <dbReference type="SAM" id="Phobius"/>
    </source>
</evidence>
<dbReference type="AlphaFoldDB" id="A0A5C3MD33"/>
<gene>
    <name evidence="2" type="ORF">BDQ12DRAFT_676436</name>
</gene>
<accession>A0A5C3MD33</accession>
<keyword evidence="3" id="KW-1185">Reference proteome</keyword>
<name>A0A5C3MD33_9AGAR</name>
<dbReference type="Proteomes" id="UP000308652">
    <property type="component" value="Unassembled WGS sequence"/>
</dbReference>
<keyword evidence="1" id="KW-0812">Transmembrane</keyword>
<feature type="transmembrane region" description="Helical" evidence="1">
    <location>
        <begin position="6"/>
        <end position="27"/>
    </location>
</feature>
<protein>
    <submittedName>
        <fullName evidence="2">Uncharacterized protein</fullName>
    </submittedName>
</protein>
<reference evidence="2 3" key="1">
    <citation type="journal article" date="2019" name="Nat. Ecol. Evol.">
        <title>Megaphylogeny resolves global patterns of mushroom evolution.</title>
        <authorList>
            <person name="Varga T."/>
            <person name="Krizsan K."/>
            <person name="Foldi C."/>
            <person name="Dima B."/>
            <person name="Sanchez-Garcia M."/>
            <person name="Sanchez-Ramirez S."/>
            <person name="Szollosi G.J."/>
            <person name="Szarkandi J.G."/>
            <person name="Papp V."/>
            <person name="Albert L."/>
            <person name="Andreopoulos W."/>
            <person name="Angelini C."/>
            <person name="Antonin V."/>
            <person name="Barry K.W."/>
            <person name="Bougher N.L."/>
            <person name="Buchanan P."/>
            <person name="Buyck B."/>
            <person name="Bense V."/>
            <person name="Catcheside P."/>
            <person name="Chovatia M."/>
            <person name="Cooper J."/>
            <person name="Damon W."/>
            <person name="Desjardin D."/>
            <person name="Finy P."/>
            <person name="Geml J."/>
            <person name="Haridas S."/>
            <person name="Hughes K."/>
            <person name="Justo A."/>
            <person name="Karasinski D."/>
            <person name="Kautmanova I."/>
            <person name="Kiss B."/>
            <person name="Kocsube S."/>
            <person name="Kotiranta H."/>
            <person name="LaButti K.M."/>
            <person name="Lechner B.E."/>
            <person name="Liimatainen K."/>
            <person name="Lipzen A."/>
            <person name="Lukacs Z."/>
            <person name="Mihaltcheva S."/>
            <person name="Morgado L.N."/>
            <person name="Niskanen T."/>
            <person name="Noordeloos M.E."/>
            <person name="Ohm R.A."/>
            <person name="Ortiz-Santana B."/>
            <person name="Ovrebo C."/>
            <person name="Racz N."/>
            <person name="Riley R."/>
            <person name="Savchenko A."/>
            <person name="Shiryaev A."/>
            <person name="Soop K."/>
            <person name="Spirin V."/>
            <person name="Szebenyi C."/>
            <person name="Tomsovsky M."/>
            <person name="Tulloss R.E."/>
            <person name="Uehling J."/>
            <person name="Grigoriev I.V."/>
            <person name="Vagvolgyi C."/>
            <person name="Papp T."/>
            <person name="Martin F.M."/>
            <person name="Miettinen O."/>
            <person name="Hibbett D.S."/>
            <person name="Nagy L.G."/>
        </authorList>
    </citation>
    <scope>NUCLEOTIDE SEQUENCE [LARGE SCALE GENOMIC DNA]</scope>
    <source>
        <strain evidence="2 3">CBS 166.37</strain>
    </source>
</reference>
<keyword evidence="1" id="KW-1133">Transmembrane helix</keyword>
<evidence type="ECO:0000313" key="2">
    <source>
        <dbReference type="EMBL" id="TFK42575.1"/>
    </source>
</evidence>